<feature type="binding site" evidence="9">
    <location>
        <position position="85"/>
    </location>
    <ligand>
        <name>ATP</name>
        <dbReference type="ChEBI" id="CHEBI:30616"/>
    </ligand>
</feature>
<feature type="domain" description="Histidine kinase/HSP90-like ATPase" evidence="10">
    <location>
        <begin position="32"/>
        <end position="187"/>
    </location>
</feature>
<comment type="similarity">
    <text evidence="2 8">Belongs to the heat shock protein 90 family.</text>
</comment>
<dbReference type="InterPro" id="IPR020575">
    <property type="entry name" value="Hsp90_N"/>
</dbReference>
<dbReference type="InterPro" id="IPR037196">
    <property type="entry name" value="HSP90_C"/>
</dbReference>
<dbReference type="CDD" id="cd16927">
    <property type="entry name" value="HATPase_Hsp90-like"/>
    <property type="match status" value="1"/>
</dbReference>
<dbReference type="FunFam" id="3.30.565.10:FF:000009">
    <property type="entry name" value="Molecular chaperone HtpG"/>
    <property type="match status" value="1"/>
</dbReference>
<feature type="binding site" evidence="9">
    <location>
        <position position="90"/>
    </location>
    <ligand>
        <name>ATP</name>
        <dbReference type="ChEBI" id="CHEBI:30616"/>
    </ligand>
</feature>
<evidence type="ECO:0000256" key="5">
    <source>
        <dbReference type="ARBA" id="ARBA00022840"/>
    </source>
</evidence>
<feature type="binding site" evidence="9">
    <location>
        <position position="177"/>
    </location>
    <ligand>
        <name>ATP</name>
        <dbReference type="ChEBI" id="CHEBI:30616"/>
    </ligand>
</feature>
<dbReference type="PANTHER" id="PTHR11528">
    <property type="entry name" value="HEAT SHOCK PROTEIN 90 FAMILY MEMBER"/>
    <property type="match status" value="1"/>
</dbReference>
<dbReference type="InterPro" id="IPR036890">
    <property type="entry name" value="HATPase_C_sf"/>
</dbReference>
<dbReference type="PIRSF" id="PIRSF002583">
    <property type="entry name" value="Hsp90"/>
    <property type="match status" value="1"/>
</dbReference>
<feature type="binding site" evidence="9">
    <location>
        <position position="98"/>
    </location>
    <ligand>
        <name>ATP</name>
        <dbReference type="ChEBI" id="CHEBI:30616"/>
    </ligand>
</feature>
<feature type="binding site" evidence="9">
    <location>
        <position position="39"/>
    </location>
    <ligand>
        <name>ATP</name>
        <dbReference type="ChEBI" id="CHEBI:30616"/>
    </ligand>
</feature>
<dbReference type="SMART" id="SM00387">
    <property type="entry name" value="HATPase_c"/>
    <property type="match status" value="1"/>
</dbReference>
<dbReference type="GO" id="GO:0005737">
    <property type="term" value="C:cytoplasm"/>
    <property type="evidence" value="ECO:0007669"/>
    <property type="project" value="UniProtKB-SubCell"/>
</dbReference>
<keyword evidence="5 8" id="KW-0067">ATP-binding</keyword>
<dbReference type="PROSITE" id="PS00298">
    <property type="entry name" value="HSP90"/>
    <property type="match status" value="1"/>
</dbReference>
<dbReference type="GO" id="GO:0051082">
    <property type="term" value="F:unfolded protein binding"/>
    <property type="evidence" value="ECO:0007669"/>
    <property type="project" value="UniProtKB-UniRule"/>
</dbReference>
<dbReference type="PRINTS" id="PR00775">
    <property type="entry name" value="HEATSHOCK90"/>
</dbReference>
<dbReference type="Proteomes" id="UP000178449">
    <property type="component" value="Unassembled WGS sequence"/>
</dbReference>
<evidence type="ECO:0000256" key="9">
    <source>
        <dbReference type="PIRSR" id="PIRSR002583-1"/>
    </source>
</evidence>
<name>A0A1F6G4I5_9PROT</name>
<dbReference type="Gene3D" id="1.20.120.790">
    <property type="entry name" value="Heat shock protein 90, C-terminal domain"/>
    <property type="match status" value="1"/>
</dbReference>
<dbReference type="SUPFAM" id="SSF54211">
    <property type="entry name" value="Ribosomal protein S5 domain 2-like"/>
    <property type="match status" value="1"/>
</dbReference>
<dbReference type="EMBL" id="MFNE01000053">
    <property type="protein sequence ID" value="OGG93028.1"/>
    <property type="molecule type" value="Genomic_DNA"/>
</dbReference>
<dbReference type="NCBIfam" id="NF003555">
    <property type="entry name" value="PRK05218.1"/>
    <property type="match status" value="1"/>
</dbReference>
<comment type="subunit">
    <text evidence="8">Homodimer.</text>
</comment>
<feature type="region of interest" description="C" evidence="8">
    <location>
        <begin position="540"/>
        <end position="626"/>
    </location>
</feature>
<evidence type="ECO:0000256" key="3">
    <source>
        <dbReference type="ARBA" id="ARBA00022490"/>
    </source>
</evidence>
<dbReference type="Gene3D" id="3.40.50.11260">
    <property type="match status" value="1"/>
</dbReference>
<dbReference type="InterPro" id="IPR001404">
    <property type="entry name" value="Hsp90_fam"/>
</dbReference>
<dbReference type="InterPro" id="IPR003594">
    <property type="entry name" value="HATPase_dom"/>
</dbReference>
<evidence type="ECO:0000256" key="8">
    <source>
        <dbReference type="HAMAP-Rule" id="MF_00505"/>
    </source>
</evidence>
<evidence type="ECO:0000256" key="1">
    <source>
        <dbReference type="ARBA" id="ARBA00004496"/>
    </source>
</evidence>
<accession>A0A1F6G4I5</accession>
<dbReference type="AlphaFoldDB" id="A0A1F6G4I5"/>
<dbReference type="Pfam" id="PF13589">
    <property type="entry name" value="HATPase_c_3"/>
    <property type="match status" value="1"/>
</dbReference>
<evidence type="ECO:0000313" key="11">
    <source>
        <dbReference type="EMBL" id="OGG93028.1"/>
    </source>
</evidence>
<feature type="binding site" evidence="9">
    <location>
        <begin position="105"/>
        <end position="106"/>
    </location>
    <ligand>
        <name>ATP</name>
        <dbReference type="ChEBI" id="CHEBI:30616"/>
    </ligand>
</feature>
<protein>
    <recommendedName>
        <fullName evidence="8">Chaperone protein HtpG</fullName>
    </recommendedName>
    <alternativeName>
        <fullName evidence="8">Heat shock protein HtpG</fullName>
    </alternativeName>
    <alternativeName>
        <fullName evidence="8">High temperature protein G</fullName>
    </alternativeName>
</protein>
<evidence type="ECO:0000256" key="2">
    <source>
        <dbReference type="ARBA" id="ARBA00008239"/>
    </source>
</evidence>
<gene>
    <name evidence="8" type="primary">htpG</name>
    <name evidence="11" type="ORF">A2527_13910</name>
</gene>
<dbReference type="HAMAP" id="MF_00505">
    <property type="entry name" value="HSP90"/>
    <property type="match status" value="1"/>
</dbReference>
<dbReference type="Gene3D" id="3.30.230.80">
    <property type="match status" value="1"/>
</dbReference>
<comment type="caution">
    <text evidence="11">The sequence shown here is derived from an EMBL/GenBank/DDBJ whole genome shotgun (WGS) entry which is preliminary data.</text>
</comment>
<comment type="subcellular location">
    <subcellularLocation>
        <location evidence="1 8">Cytoplasm</location>
    </subcellularLocation>
</comment>
<evidence type="ECO:0000259" key="10">
    <source>
        <dbReference type="SMART" id="SM00387"/>
    </source>
</evidence>
<dbReference type="InterPro" id="IPR020568">
    <property type="entry name" value="Ribosomal_Su5_D2-typ_SF"/>
</dbReference>
<comment type="function">
    <text evidence="8">Molecular chaperone. Has ATPase activity.</text>
</comment>
<evidence type="ECO:0000256" key="6">
    <source>
        <dbReference type="ARBA" id="ARBA00023016"/>
    </source>
</evidence>
<keyword evidence="7 8" id="KW-0143">Chaperone</keyword>
<evidence type="ECO:0000256" key="4">
    <source>
        <dbReference type="ARBA" id="ARBA00022741"/>
    </source>
</evidence>
<dbReference type="GO" id="GO:0140662">
    <property type="term" value="F:ATP-dependent protein folding chaperone"/>
    <property type="evidence" value="ECO:0007669"/>
    <property type="project" value="InterPro"/>
</dbReference>
<feature type="binding site" evidence="9">
    <location>
        <position position="43"/>
    </location>
    <ligand>
        <name>ATP</name>
        <dbReference type="ChEBI" id="CHEBI:30616"/>
    </ligand>
</feature>
<evidence type="ECO:0000313" key="12">
    <source>
        <dbReference type="Proteomes" id="UP000178449"/>
    </source>
</evidence>
<sequence>MSEKQTPQAEEFEFQAEMSQLLHLITHSLYSHREIFLRELISNASDALGKLHFASLTDQSVLGDDPNLKIRLELDDKAKTLAIIDNGLGMSKKELIENLGTIAKSGTAAFAKKMTGDAKKDLDLIGRFGVGFYSVFMVTDQVTVETRGYKSKKGYRWVSKGTGKFTIEELGDIPRGTKISFKFKKDAAEDFGSKWQLESIVKKYSNFVNFPIELGEEALNQTGALWAKPAKEVTDEEYKEFFGFLSHGGSEALGHLHLAVDVPVQFKSVLFFPKEAPKNMFNPDERDSKINLYVKRVFIQSDAKDLLPAWMRFMVGVVDSEDLSLNVSRESTQHSPVMAKINQYLTKKVLGELKSWTEQKPELYQTFWKGFGNFVKEGIHTDYANKDKLLELYRCASSHDPQGLTSLADYISRLKPQQSEIYYVVGKNQGVIESNPNLEYFKKNGIEVLYFFEEIDEFVLSGVMQYQEKQIVGIDKADLSLGHEEHPEQLSPEESEGLLGLFKTVLGERVSNVTASKRLVDSACTLVSAKDAMGANMERMMKMFDQNFTGGKRVMEVNLAHPLIKNLAGILNAAPEEPILSDIIVQLYEGASLLEGSLEDPSEMVPRIARLMGSAAESRLKALKPA</sequence>
<proteinExistence type="inferred from homology"/>
<dbReference type="GO" id="GO:0005524">
    <property type="term" value="F:ATP binding"/>
    <property type="evidence" value="ECO:0007669"/>
    <property type="project" value="UniProtKB-UniRule"/>
</dbReference>
<dbReference type="Pfam" id="PF00183">
    <property type="entry name" value="HSP90"/>
    <property type="match status" value="1"/>
</dbReference>
<dbReference type="InterPro" id="IPR019805">
    <property type="entry name" value="Heat_shock_protein_90_CS"/>
</dbReference>
<keyword evidence="3 8" id="KW-0963">Cytoplasm</keyword>
<keyword evidence="4 8" id="KW-0547">Nucleotide-binding</keyword>
<feature type="binding site" evidence="9">
    <location>
        <position position="329"/>
    </location>
    <ligand>
        <name>ATP</name>
        <dbReference type="ChEBI" id="CHEBI:30616"/>
    </ligand>
</feature>
<dbReference type="STRING" id="1817772.A2527_13910"/>
<reference evidence="11 12" key="1">
    <citation type="journal article" date="2016" name="Nat. Commun.">
        <title>Thousands of microbial genomes shed light on interconnected biogeochemical processes in an aquifer system.</title>
        <authorList>
            <person name="Anantharaman K."/>
            <person name="Brown C.T."/>
            <person name="Hug L.A."/>
            <person name="Sharon I."/>
            <person name="Castelle C.J."/>
            <person name="Probst A.J."/>
            <person name="Thomas B.C."/>
            <person name="Singh A."/>
            <person name="Wilkins M.J."/>
            <person name="Karaoz U."/>
            <person name="Brodie E.L."/>
            <person name="Williams K.H."/>
            <person name="Hubbard S.S."/>
            <person name="Banfield J.F."/>
        </authorList>
    </citation>
    <scope>NUCLEOTIDE SEQUENCE [LARGE SCALE GENOMIC DNA]</scope>
</reference>
<feature type="region of interest" description="A; substrate-binding" evidence="8">
    <location>
        <begin position="1"/>
        <end position="329"/>
    </location>
</feature>
<organism evidence="11 12">
    <name type="scientific">Candidatus Lambdaproteobacteria bacterium RIFOXYD2_FULL_50_16</name>
    <dbReference type="NCBI Taxonomy" id="1817772"/>
    <lineage>
        <taxon>Bacteria</taxon>
        <taxon>Pseudomonadati</taxon>
        <taxon>Pseudomonadota</taxon>
        <taxon>Candidatus Lambdaproteobacteria</taxon>
    </lineage>
</organism>
<evidence type="ECO:0000256" key="7">
    <source>
        <dbReference type="ARBA" id="ARBA00023186"/>
    </source>
</evidence>
<keyword evidence="6 8" id="KW-0346">Stress response</keyword>
<dbReference type="SUPFAM" id="SSF55874">
    <property type="entry name" value="ATPase domain of HSP90 chaperone/DNA topoisomerase II/histidine kinase"/>
    <property type="match status" value="1"/>
</dbReference>
<feature type="binding site" evidence="9">
    <location>
        <position position="104"/>
    </location>
    <ligand>
        <name>ATP</name>
        <dbReference type="ChEBI" id="CHEBI:30616"/>
    </ligand>
</feature>
<dbReference type="GO" id="GO:0016887">
    <property type="term" value="F:ATP hydrolysis activity"/>
    <property type="evidence" value="ECO:0007669"/>
    <property type="project" value="InterPro"/>
</dbReference>
<dbReference type="SUPFAM" id="SSF110942">
    <property type="entry name" value="HSP90 C-terminal domain"/>
    <property type="match status" value="1"/>
</dbReference>
<dbReference type="Gene3D" id="3.30.565.10">
    <property type="entry name" value="Histidine kinase-like ATPase, C-terminal domain"/>
    <property type="match status" value="1"/>
</dbReference>
<comment type="caution">
    <text evidence="8">Lacks conserved residue(s) required for the propagation of feature annotation.</text>
</comment>